<feature type="compositionally biased region" description="Polar residues" evidence="4">
    <location>
        <begin position="1601"/>
        <end position="1612"/>
    </location>
</feature>
<reference evidence="9" key="1">
    <citation type="submission" date="2015-12" db="EMBL/GenBank/DDBJ databases">
        <authorList>
            <person name="Tikhonova T.V."/>
            <person name="Pavlov A.R."/>
            <person name="Beletsky A.V."/>
            <person name="Mardanov A.V."/>
            <person name="Sorokin D.Y."/>
            <person name="Ravin N.V."/>
            <person name="Popov V.O."/>
        </authorList>
    </citation>
    <scope>NUCLEOTIDE SEQUENCE</scope>
    <source>
        <strain evidence="9">DSM 14787</strain>
    </source>
</reference>
<dbReference type="InterPro" id="IPR056820">
    <property type="entry name" value="TEN_TTR-like"/>
</dbReference>
<evidence type="ECO:0000259" key="5">
    <source>
        <dbReference type="Pfam" id="PF24329"/>
    </source>
</evidence>
<keyword evidence="3" id="KW-1015">Disulfide bond</keyword>
<name>L0DUX3_THIND</name>
<evidence type="ECO:0000256" key="3">
    <source>
        <dbReference type="ARBA" id="ARBA00023157"/>
    </source>
</evidence>
<dbReference type="NCBIfam" id="TIGR03696">
    <property type="entry name" value="Rhs_assc_core"/>
    <property type="match status" value="1"/>
</dbReference>
<dbReference type="Proteomes" id="UP000010809">
    <property type="component" value="Chromosome"/>
</dbReference>
<dbReference type="InterPro" id="IPR022385">
    <property type="entry name" value="Rhs_assc_core"/>
</dbReference>
<dbReference type="InterPro" id="IPR013783">
    <property type="entry name" value="Ig-like_fold"/>
</dbReference>
<feature type="domain" description="Teneurin-like YD-shell" evidence="8">
    <location>
        <begin position="1383"/>
        <end position="2227"/>
    </location>
</feature>
<keyword evidence="1" id="KW-0245">EGF-like domain</keyword>
<dbReference type="SUPFAM" id="SSF101898">
    <property type="entry name" value="NHL repeat"/>
    <property type="match status" value="1"/>
</dbReference>
<dbReference type="Pfam" id="PF25023">
    <property type="entry name" value="TEN_YD-shell"/>
    <property type="match status" value="1"/>
</dbReference>
<dbReference type="Pfam" id="PF24329">
    <property type="entry name" value="FN-plug_TEN1-4"/>
    <property type="match status" value="1"/>
</dbReference>
<dbReference type="InterPro" id="IPR056822">
    <property type="entry name" value="TEN_NHL"/>
</dbReference>
<evidence type="ECO:0000259" key="7">
    <source>
        <dbReference type="Pfam" id="PF25021"/>
    </source>
</evidence>
<dbReference type="Gene3D" id="2.60.40.1120">
    <property type="entry name" value="Carboxypeptidase-like, regulatory domain"/>
    <property type="match status" value="1"/>
</dbReference>
<feature type="region of interest" description="Disordered" evidence="4">
    <location>
        <begin position="836"/>
        <end position="862"/>
    </location>
</feature>
<evidence type="ECO:0000256" key="1">
    <source>
        <dbReference type="ARBA" id="ARBA00022536"/>
    </source>
</evidence>
<feature type="domain" description="Teneurin TTR-like" evidence="6">
    <location>
        <begin position="537"/>
        <end position="621"/>
    </location>
</feature>
<sequence length="2395" mass="253437">MHLDLAIDEASGDIWLARLGSLTVFDWRGVQLLHHPLAQPLRAMALDSGRRTAWVAGPDRLSAWTLQGEPAGEVLLGEGFDARTIAFDASLDAVWVGGAGGLRRYAIDGTLQFTQEGSDIRLITADQAGALWATDGTWLWLLDASGHEHFALQPLYGTETVLALAVDPADGSAWVAGASTLQRISAHGDWSVSLDLRTHPSFRGRVWALSAYADVTPPEIAIVAPAENSFENTARPPIVLRYSDVGSGVDPDSLALTVDHKNLPASCAHAADGAECVPESTVHEGGVTLRAVVADRAGNVSAFAERRFTVDTIPPVITLTSPEPGGFTNQVQTRLHGLVSEPVELTIEGEAVALGLEHRFDHPVELVEGPNTLSFVAVDRAGNVGELQATIVLDTVPPLPVEADQVRVGDVSAGQVSVTGGVGSAEADARIHLQNTHTGAVASSPVAADGSFALIVDASPGESLELVVVDRAENRSTPVVLDVPGVTGIDQGLLPPDPATVAPALDEGGVPELLAATAFLYTGDNPIQRGVVPGTITEHRAAVLRGRVTARDGQPLAGVRITVKDHDDLGHTLSRLDGSFDMAVNGGGHLAVRYDKPGYLPVQRQVRVPWLDYVWAPDVVLIPLDPAVSSIDLAADVPVQAARGSVVSDTDGTRQATILFPQGTTAELRFADGSSQPITRMSVRATEYTVGESGAAAMPGELPPTSGYTYAVELSVDEAMTAGATEVRFDRPVPVYVENFLDFPVGGIVPAGWYDRDKAAWIASDNGRIIRVLSVEGGAAVLDVTGSGAAATESELAALAIDAHERRALADLYAPGQSLWRVPTEHFTPWDYNWPYGPPPDAEPPRVPEPEIDEREDEPDCRSGSIIECQNQVLGQSVPVAGTPFSLNYRSDRVPGRQAARSLRIPLSGSQVPASLQRIDLQIEVAGRRFHQSFAGHPNQVHTFVWDGKDAFGRELPSAQTATVRVGYVYRAVYYAPANFSRSFAATGLGILSGDRRRHEITLWRESRPMLGAVDARVLGLGGWSLNAHHMYSAPDAVLYKGDGTRRSAKDVGALITTVAGNGNGTNTGDGGPALEAGINGPYDVAIAPDGSIFLAAGDRVRKVDVRGVISTVPGTAGNSGILNVAVDAGGSVFFTRRNGGPRIFRANPDGTVHHVAGNGSRTFAGDGGPAVNASFIDPRGIAVGADGSLYVGDFRTHRVRRIGPDGIIRTVAGNGGSGIGGIGGPAVQARIDRTYDVAVGPEGDLYIDSHNYTVFRVGPDGIIHRAAGRVCNGFSGDGGDATLACMGRVSAVTAASDGTIAIADIIDNRRIRLVTPDGIIRTVAGTGQSGFTGDGGPAERATIGGTEISFGPDGSLYLADSSNRRVRRIASSLGGTLGGARMVASRDGSEHYVFDHTGRHLRTVDNVTGALRYVFGYDVRGLLVQIEDGDGNRTRIERDATGDVVAIVGPDGQRTVVSVGAHGYLASVTNPMGESSHFAYRARGLLTGLTDPRGFQSAYTYDALGRLAGTGDPAGGGWNITRGAIANGYEVGMTSAEGRATRYRVEQTPTGNRMRENLLPDGTRETLALNTAGRRIFTAADGTLAEILEGPDPRFGMSSPVPSSVTLRTPSGRVQQTTTQRTAMLGQAGDPLSHSELVEIVTSNGRMTQARFSAADRVWFITSPQGRQRSIELDARSRIRRDTIAGLAPVAYERDARGRLTRMIQGAAGDRVHALSYNESGQVATVSDPLSRTRGYAYDSAGRIVRETLPDGREIGYVYDPAGNPAALVPPGREAHLFEYTPVNLEQRYLPPALPGVDTITRYQYNRDRQLTAIERPDGQALRFFYDAGGRPDSLRVSTGEYRFGFHPETGQLASIDSPTGIDLAYSWDGFLPLSETWAGTVNGSVSQSYDHNFWVTQRSVNGQGIAYQHDSDGLLIGAGDLSLARDPGNGRVIGSSLGLVSTALDYNAFGEIVSIRAAGATGVLAEFGYSRDAVGRVIEETALIEGGLTRTSYSYDVAGRLATVSRDGTAVTYTYDANGNRTHVNGLQTAVYDGQDRMLAYGQAQFEYSENGELASRTDGGVQTRYVYDEVGNLQQVHLPGDLRIEYLTDGRNRRVGKRVNGALVQGFLYRDQLNPIAELDGSGQVVSRFVYAEHAHVPDYMIRDDATYRILSDQLGSPRLVVNVGTGEVVQRIDYDAWGNVLQDTNPGFQPFGFAGGLLDQHTNLVRFGARDYDPSTGRWTAKDPIRFAGGDPNLYGYVLNDPLNWLDPHGLWSVSLNAFAGIGGGVIFGRNDTGTWFMGGQLGVGIGGGGALDPFDQGPTGGARTDGPYGAACSTLKPPSTGFSAGGSIGIGGSFGGSNFTYGGGGGYNFDGTGSSYGGQVGLNSSLNPIHRRGLGLSAGAAGVINVIGWW</sequence>
<dbReference type="NCBIfam" id="TIGR01643">
    <property type="entry name" value="YD_repeat_2x"/>
    <property type="match status" value="3"/>
</dbReference>
<dbReference type="Gene3D" id="2.180.10.10">
    <property type="entry name" value="RHS repeat-associated core"/>
    <property type="match status" value="1"/>
</dbReference>
<protein>
    <submittedName>
        <fullName evidence="9">YD repeat protein</fullName>
    </submittedName>
</protein>
<dbReference type="PANTHER" id="PTHR11219">
    <property type="entry name" value="TENEURIN AND N-ACETYLGLUCOSAMINE-1-PHOSPHODIESTER ALPHA-N-ACETYLGLUCOSAMINIDASE"/>
    <property type="match status" value="1"/>
</dbReference>
<dbReference type="eggNOG" id="COG3209">
    <property type="taxonomic scope" value="Bacteria"/>
</dbReference>
<dbReference type="Gene3D" id="2.120.10.30">
    <property type="entry name" value="TolB, C-terminal domain"/>
    <property type="match status" value="3"/>
</dbReference>
<feature type="compositionally biased region" description="Acidic residues" evidence="4">
    <location>
        <begin position="850"/>
        <end position="859"/>
    </location>
</feature>
<keyword evidence="10" id="KW-1185">Reference proteome</keyword>
<dbReference type="SUPFAM" id="SSF49464">
    <property type="entry name" value="Carboxypeptidase regulatory domain-like"/>
    <property type="match status" value="1"/>
</dbReference>
<dbReference type="PATRIC" id="fig|1255043.3.peg.1127"/>
<dbReference type="Gene3D" id="2.60.40.10">
    <property type="entry name" value="Immunoglobulins"/>
    <property type="match status" value="2"/>
</dbReference>
<gene>
    <name evidence="9" type="primary">wapA [H]</name>
    <name evidence="9" type="ordered locus">TVNIR_1116</name>
</gene>
<dbReference type="HOGENOM" id="CLU_000822_0_0_6"/>
<dbReference type="InterPro" id="IPR057627">
    <property type="entry name" value="FN-plug_TEN1-4"/>
</dbReference>
<dbReference type="InterPro" id="IPR056823">
    <property type="entry name" value="TEN-like_YD-shell"/>
</dbReference>
<dbReference type="InterPro" id="IPR011042">
    <property type="entry name" value="6-blade_b-propeller_TolB-like"/>
</dbReference>
<dbReference type="PANTHER" id="PTHR11219:SF69">
    <property type="entry name" value="TENEURIN-A"/>
    <property type="match status" value="1"/>
</dbReference>
<feature type="domain" description="Teneurin NHL" evidence="7">
    <location>
        <begin position="1164"/>
        <end position="1215"/>
    </location>
</feature>
<dbReference type="EMBL" id="CP003989">
    <property type="protein sequence ID" value="AGA32795.1"/>
    <property type="molecule type" value="Genomic_DNA"/>
</dbReference>
<dbReference type="KEGG" id="tni:TVNIR_1116"/>
<dbReference type="STRING" id="1255043.TVNIR_1116"/>
<dbReference type="InterPro" id="IPR051216">
    <property type="entry name" value="Teneurin"/>
</dbReference>
<organism evidence="9 10">
    <name type="scientific">Thioalkalivibrio nitratireducens (strain DSM 14787 / UNIQEM 213 / ALEN2)</name>
    <dbReference type="NCBI Taxonomy" id="1255043"/>
    <lineage>
        <taxon>Bacteria</taxon>
        <taxon>Pseudomonadati</taxon>
        <taxon>Pseudomonadota</taxon>
        <taxon>Gammaproteobacteria</taxon>
        <taxon>Chromatiales</taxon>
        <taxon>Ectothiorhodospiraceae</taxon>
        <taxon>Thioalkalivibrio</taxon>
    </lineage>
</organism>
<evidence type="ECO:0000313" key="10">
    <source>
        <dbReference type="Proteomes" id="UP000010809"/>
    </source>
</evidence>
<feature type="domain" description="Teneurin 1-4-like FN-plug" evidence="5">
    <location>
        <begin position="903"/>
        <end position="972"/>
    </location>
</feature>
<dbReference type="Pfam" id="PF25020">
    <property type="entry name" value="TTR_TEN1-4"/>
    <property type="match status" value="1"/>
</dbReference>
<accession>L0DUX3</accession>
<dbReference type="InterPro" id="IPR008969">
    <property type="entry name" value="CarboxyPept-like_regulatory"/>
</dbReference>
<evidence type="ECO:0000259" key="6">
    <source>
        <dbReference type="Pfam" id="PF25020"/>
    </source>
</evidence>
<proteinExistence type="predicted"/>
<evidence type="ECO:0000256" key="4">
    <source>
        <dbReference type="SAM" id="MobiDB-lite"/>
    </source>
</evidence>
<feature type="domain" description="Teneurin NHL" evidence="7">
    <location>
        <begin position="1065"/>
        <end position="1118"/>
    </location>
</feature>
<evidence type="ECO:0000259" key="8">
    <source>
        <dbReference type="Pfam" id="PF25023"/>
    </source>
</evidence>
<dbReference type="eggNOG" id="COG3391">
    <property type="taxonomic scope" value="Bacteria"/>
</dbReference>
<keyword evidence="2" id="KW-0677">Repeat</keyword>
<feature type="region of interest" description="Disordered" evidence="4">
    <location>
        <begin position="1591"/>
        <end position="1612"/>
    </location>
</feature>
<dbReference type="eggNOG" id="COG3292">
    <property type="taxonomic scope" value="Bacteria"/>
</dbReference>
<evidence type="ECO:0000313" key="9">
    <source>
        <dbReference type="EMBL" id="AGA32795.1"/>
    </source>
</evidence>
<dbReference type="SUPFAM" id="SSF63829">
    <property type="entry name" value="Calcium-dependent phosphotriesterase"/>
    <property type="match status" value="1"/>
</dbReference>
<dbReference type="Pfam" id="PF25021">
    <property type="entry name" value="TEN_NHL"/>
    <property type="match status" value="2"/>
</dbReference>
<evidence type="ECO:0000256" key="2">
    <source>
        <dbReference type="ARBA" id="ARBA00022737"/>
    </source>
</evidence>
<dbReference type="InterPro" id="IPR006530">
    <property type="entry name" value="YD"/>
</dbReference>